<name>A0A381N1K6_9ZZZZ</name>
<organism evidence="3">
    <name type="scientific">marine metagenome</name>
    <dbReference type="NCBI Taxonomy" id="408172"/>
    <lineage>
        <taxon>unclassified sequences</taxon>
        <taxon>metagenomes</taxon>
        <taxon>ecological metagenomes</taxon>
    </lineage>
</organism>
<feature type="compositionally biased region" description="Basic and acidic residues" evidence="1">
    <location>
        <begin position="139"/>
        <end position="149"/>
    </location>
</feature>
<dbReference type="Gene3D" id="1.10.3680.10">
    <property type="entry name" value="TerB-like"/>
    <property type="match status" value="1"/>
</dbReference>
<gene>
    <name evidence="3" type="ORF">METZ01_LOCUS1239</name>
</gene>
<feature type="compositionally biased region" description="Basic and acidic residues" evidence="1">
    <location>
        <begin position="157"/>
        <end position="190"/>
    </location>
</feature>
<sequence>MSISRDELVNILSVVSFLAHADREMQVSEKKVLIATFKAAGITPEEQQQMKSSTSLDGMLNHIQSDEAKHALIELMALVAGADGVFEDEERVVIQKIMKRIGISAEHPYFDDNNLVDIPTVRANVGKILNSFKTLAPVEKETEQKREAEVTTNTVQEKIESDTKTEEEISVEDSTRDESEAELDKGEVKAEPAQTQEGAEATSGQDDTVETNSEKNTND</sequence>
<reference evidence="3" key="1">
    <citation type="submission" date="2018-05" db="EMBL/GenBank/DDBJ databases">
        <authorList>
            <person name="Lanie J.A."/>
            <person name="Ng W.-L."/>
            <person name="Kazmierczak K.M."/>
            <person name="Andrzejewski T.M."/>
            <person name="Davidsen T.M."/>
            <person name="Wayne K.J."/>
            <person name="Tettelin H."/>
            <person name="Glass J.I."/>
            <person name="Rusch D."/>
            <person name="Podicherti R."/>
            <person name="Tsui H.-C.T."/>
            <person name="Winkler M.E."/>
        </authorList>
    </citation>
    <scope>NUCLEOTIDE SEQUENCE</scope>
</reference>
<dbReference type="SUPFAM" id="SSF158682">
    <property type="entry name" value="TerB-like"/>
    <property type="match status" value="1"/>
</dbReference>
<dbReference type="EMBL" id="UINC01000066">
    <property type="protein sequence ID" value="SUZ48385.1"/>
    <property type="molecule type" value="Genomic_DNA"/>
</dbReference>
<feature type="domain" description="Co-chaperone DjlA N-terminal" evidence="2">
    <location>
        <begin position="26"/>
        <end position="106"/>
    </location>
</feature>
<feature type="region of interest" description="Disordered" evidence="1">
    <location>
        <begin position="139"/>
        <end position="219"/>
    </location>
</feature>
<accession>A0A381N1K6</accession>
<evidence type="ECO:0000259" key="2">
    <source>
        <dbReference type="Pfam" id="PF05099"/>
    </source>
</evidence>
<evidence type="ECO:0000256" key="1">
    <source>
        <dbReference type="SAM" id="MobiDB-lite"/>
    </source>
</evidence>
<dbReference type="InterPro" id="IPR029024">
    <property type="entry name" value="TerB-like"/>
</dbReference>
<evidence type="ECO:0000313" key="3">
    <source>
        <dbReference type="EMBL" id="SUZ48385.1"/>
    </source>
</evidence>
<protein>
    <recommendedName>
        <fullName evidence="2">Co-chaperone DjlA N-terminal domain-containing protein</fullName>
    </recommendedName>
</protein>
<dbReference type="Pfam" id="PF05099">
    <property type="entry name" value="TerB"/>
    <property type="match status" value="1"/>
</dbReference>
<dbReference type="CDD" id="cd07177">
    <property type="entry name" value="terB_like"/>
    <property type="match status" value="1"/>
</dbReference>
<feature type="compositionally biased region" description="Polar residues" evidence="1">
    <location>
        <begin position="193"/>
        <end position="211"/>
    </location>
</feature>
<dbReference type="InterPro" id="IPR007791">
    <property type="entry name" value="DjlA_N"/>
</dbReference>
<dbReference type="AlphaFoldDB" id="A0A381N1K6"/>
<proteinExistence type="predicted"/>